<reference evidence="2 3" key="1">
    <citation type="submission" date="2012-10" db="EMBL/GenBank/DDBJ databases">
        <authorList>
            <person name="Zafar N."/>
            <person name="Inman J."/>
            <person name="Hall N."/>
            <person name="Lorenzi H."/>
            <person name="Caler E."/>
        </authorList>
    </citation>
    <scope>NUCLEOTIDE SEQUENCE [LARGE SCALE GENOMIC DNA]</scope>
    <source>
        <strain evidence="2 3">IP1</strain>
    </source>
</reference>
<dbReference type="Gene3D" id="3.40.50.720">
    <property type="entry name" value="NAD(P)-binding Rossmann-like Domain"/>
    <property type="match status" value="1"/>
</dbReference>
<dbReference type="OrthoDB" id="16464at2759"/>
<protein>
    <submittedName>
        <fullName evidence="2">NAD dependent epimerase/dehydratase, putative</fullName>
    </submittedName>
</protein>
<dbReference type="VEuPathDB" id="AmoebaDB:EIN_164940"/>
<evidence type="ECO:0000313" key="3">
    <source>
        <dbReference type="Proteomes" id="UP000014680"/>
    </source>
</evidence>
<dbReference type="OMA" id="TIRMENR"/>
<dbReference type="InterPro" id="IPR005913">
    <property type="entry name" value="dTDP_dehydrorham_reduct"/>
</dbReference>
<dbReference type="InterPro" id="IPR001509">
    <property type="entry name" value="Epimerase_deHydtase"/>
</dbReference>
<proteinExistence type="predicted"/>
<dbReference type="InterPro" id="IPR036291">
    <property type="entry name" value="NAD(P)-bd_dom_sf"/>
</dbReference>
<evidence type="ECO:0000313" key="2">
    <source>
        <dbReference type="EMBL" id="ELP89054.1"/>
    </source>
</evidence>
<dbReference type="GO" id="GO:0048270">
    <property type="term" value="F:methionine adenosyltransferase regulator activity"/>
    <property type="evidence" value="ECO:0007669"/>
    <property type="project" value="TreeGrafter"/>
</dbReference>
<accession>A0A0A1UA84</accession>
<evidence type="ECO:0000259" key="1">
    <source>
        <dbReference type="Pfam" id="PF01370"/>
    </source>
</evidence>
<dbReference type="GO" id="GO:0006556">
    <property type="term" value="P:S-adenosylmethionine biosynthetic process"/>
    <property type="evidence" value="ECO:0007669"/>
    <property type="project" value="TreeGrafter"/>
</dbReference>
<keyword evidence="3" id="KW-1185">Reference proteome</keyword>
<dbReference type="CDD" id="cd05254">
    <property type="entry name" value="dTDP_HR_like_SDR_e"/>
    <property type="match status" value="1"/>
</dbReference>
<dbReference type="KEGG" id="eiv:EIN_164940"/>
<dbReference type="AlphaFoldDB" id="A0A0A1UA84"/>
<gene>
    <name evidence="2" type="ORF">EIN_164940</name>
</gene>
<dbReference type="SUPFAM" id="SSF51735">
    <property type="entry name" value="NAD(P)-binding Rossmann-fold domains"/>
    <property type="match status" value="1"/>
</dbReference>
<name>A0A0A1UA84_ENTIV</name>
<dbReference type="GO" id="GO:0048269">
    <property type="term" value="C:methionine adenosyltransferase complex"/>
    <property type="evidence" value="ECO:0007669"/>
    <property type="project" value="TreeGrafter"/>
</dbReference>
<dbReference type="EMBL" id="KB206683">
    <property type="protein sequence ID" value="ELP89054.1"/>
    <property type="molecule type" value="Genomic_DNA"/>
</dbReference>
<dbReference type="GeneID" id="14888019"/>
<organism evidence="2 3">
    <name type="scientific">Entamoeba invadens IP1</name>
    <dbReference type="NCBI Taxonomy" id="370355"/>
    <lineage>
        <taxon>Eukaryota</taxon>
        <taxon>Amoebozoa</taxon>
        <taxon>Evosea</taxon>
        <taxon>Archamoebae</taxon>
        <taxon>Mastigamoebida</taxon>
        <taxon>Entamoebidae</taxon>
        <taxon>Entamoeba</taxon>
    </lineage>
</organism>
<dbReference type="Proteomes" id="UP000014680">
    <property type="component" value="Unassembled WGS sequence"/>
</dbReference>
<dbReference type="PANTHER" id="PTHR10491:SF4">
    <property type="entry name" value="METHIONINE ADENOSYLTRANSFERASE 2 SUBUNIT BETA"/>
    <property type="match status" value="1"/>
</dbReference>
<dbReference type="PANTHER" id="PTHR10491">
    <property type="entry name" value="DTDP-4-DEHYDRORHAMNOSE REDUCTASE"/>
    <property type="match status" value="1"/>
</dbReference>
<feature type="domain" description="NAD-dependent epimerase/dehydratase" evidence="1">
    <location>
        <begin position="4"/>
        <end position="150"/>
    </location>
</feature>
<dbReference type="Pfam" id="PF01370">
    <property type="entry name" value="Epimerase"/>
    <property type="match status" value="1"/>
</dbReference>
<sequence>MKFLLYGGRGWIGGQMIELLKAQGFEVVSGEARLEEREKVMREIEESKPDRIINCAGKTGRPNVDWCEDHKEETIRSNVIGTLNLVDCAFLHHIHVTNFATGCIYEYDAKHPMGSGIGYTETDAPNFTGSFYSYTKGLVEKILVNYSNLLNLRLRMPISDDLNPRSFVTKITKYQKVVNVPNSMSVLTDLLPKAVDMSIKKVTGLLNFVNPGAISHNEILDLYKKYIDPKFVYTNFSLEEQATILKAGRSNNELDTTKLKTMYPDIPNIKESIENVFIRMSKNVKKED</sequence>
<dbReference type="RefSeq" id="XP_004255825.1">
    <property type="nucleotide sequence ID" value="XM_004255777.1"/>
</dbReference>